<gene>
    <name evidence="1" type="ORF">GMARGA_LOCUS35160</name>
</gene>
<organism evidence="1 2">
    <name type="scientific">Gigaspora margarita</name>
    <dbReference type="NCBI Taxonomy" id="4874"/>
    <lineage>
        <taxon>Eukaryota</taxon>
        <taxon>Fungi</taxon>
        <taxon>Fungi incertae sedis</taxon>
        <taxon>Mucoromycota</taxon>
        <taxon>Glomeromycotina</taxon>
        <taxon>Glomeromycetes</taxon>
        <taxon>Diversisporales</taxon>
        <taxon>Gigasporaceae</taxon>
        <taxon>Gigaspora</taxon>
    </lineage>
</organism>
<protein>
    <submittedName>
        <fullName evidence="1">34793_t:CDS:1</fullName>
    </submittedName>
</protein>
<dbReference type="Proteomes" id="UP000789901">
    <property type="component" value="Unassembled WGS sequence"/>
</dbReference>
<name>A0ABN7WVS5_GIGMA</name>
<sequence length="89" mass="9798">RLENAAQLQSNYIASCNVLTHDSIYGDLGTRIKAYGYSYSSCAENVGVGYNNEAMAMDEISKTPSKHAQSRYAHFAAGLSRGFWVQVLE</sequence>
<feature type="non-terminal residue" evidence="1">
    <location>
        <position position="1"/>
    </location>
</feature>
<keyword evidence="2" id="KW-1185">Reference proteome</keyword>
<dbReference type="EMBL" id="CAJVQB010064216">
    <property type="protein sequence ID" value="CAG8840938.1"/>
    <property type="molecule type" value="Genomic_DNA"/>
</dbReference>
<feature type="non-terminal residue" evidence="1">
    <location>
        <position position="89"/>
    </location>
</feature>
<comment type="caution">
    <text evidence="1">The sequence shown here is derived from an EMBL/GenBank/DDBJ whole genome shotgun (WGS) entry which is preliminary data.</text>
</comment>
<dbReference type="InterPro" id="IPR035940">
    <property type="entry name" value="CAP_sf"/>
</dbReference>
<proteinExistence type="predicted"/>
<dbReference type="Gene3D" id="3.40.33.10">
    <property type="entry name" value="CAP"/>
    <property type="match status" value="1"/>
</dbReference>
<evidence type="ECO:0000313" key="1">
    <source>
        <dbReference type="EMBL" id="CAG8840938.1"/>
    </source>
</evidence>
<reference evidence="1 2" key="1">
    <citation type="submission" date="2021-06" db="EMBL/GenBank/DDBJ databases">
        <authorList>
            <person name="Kallberg Y."/>
            <person name="Tangrot J."/>
            <person name="Rosling A."/>
        </authorList>
    </citation>
    <scope>NUCLEOTIDE SEQUENCE [LARGE SCALE GENOMIC DNA]</scope>
    <source>
        <strain evidence="1 2">120-4 pot B 10/14</strain>
    </source>
</reference>
<accession>A0ABN7WVS5</accession>
<evidence type="ECO:0000313" key="2">
    <source>
        <dbReference type="Proteomes" id="UP000789901"/>
    </source>
</evidence>